<feature type="transmembrane region" description="Helical" evidence="6">
    <location>
        <begin position="59"/>
        <end position="85"/>
    </location>
</feature>
<evidence type="ECO:0000313" key="7">
    <source>
        <dbReference type="EMBL" id="OGI79078.1"/>
    </source>
</evidence>
<feature type="transmembrane region" description="Helical" evidence="6">
    <location>
        <begin position="30"/>
        <end position="47"/>
    </location>
</feature>
<keyword evidence="4 6" id="KW-1133">Transmembrane helix</keyword>
<dbReference type="Proteomes" id="UP000177052">
    <property type="component" value="Unassembled WGS sequence"/>
</dbReference>
<feature type="transmembrane region" description="Helical" evidence="6">
    <location>
        <begin position="267"/>
        <end position="288"/>
    </location>
</feature>
<keyword evidence="3 6" id="KW-0812">Transmembrane</keyword>
<feature type="transmembrane region" description="Helical" evidence="6">
    <location>
        <begin position="7"/>
        <end position="24"/>
    </location>
</feature>
<accession>A0A1F6WAZ5</accession>
<evidence type="ECO:0008006" key="9">
    <source>
        <dbReference type="Google" id="ProtNLM"/>
    </source>
</evidence>
<comment type="subcellular location">
    <subcellularLocation>
        <location evidence="1">Membrane</location>
        <topology evidence="1">Multi-pass membrane protein</topology>
    </subcellularLocation>
</comment>
<evidence type="ECO:0000313" key="8">
    <source>
        <dbReference type="Proteomes" id="UP000177052"/>
    </source>
</evidence>
<dbReference type="Pfam" id="PF01594">
    <property type="entry name" value="AI-2E_transport"/>
    <property type="match status" value="1"/>
</dbReference>
<evidence type="ECO:0000256" key="4">
    <source>
        <dbReference type="ARBA" id="ARBA00022989"/>
    </source>
</evidence>
<evidence type="ECO:0000256" key="5">
    <source>
        <dbReference type="ARBA" id="ARBA00023136"/>
    </source>
</evidence>
<dbReference type="EMBL" id="MFUJ01000030">
    <property type="protein sequence ID" value="OGI79078.1"/>
    <property type="molecule type" value="Genomic_DNA"/>
</dbReference>
<dbReference type="GO" id="GO:0016020">
    <property type="term" value="C:membrane"/>
    <property type="evidence" value="ECO:0007669"/>
    <property type="project" value="UniProtKB-SubCell"/>
</dbReference>
<proteinExistence type="inferred from homology"/>
<feature type="transmembrane region" description="Helical" evidence="6">
    <location>
        <begin position="147"/>
        <end position="169"/>
    </location>
</feature>
<evidence type="ECO:0000256" key="1">
    <source>
        <dbReference type="ARBA" id="ARBA00004141"/>
    </source>
</evidence>
<dbReference type="PANTHER" id="PTHR21716">
    <property type="entry name" value="TRANSMEMBRANE PROTEIN"/>
    <property type="match status" value="1"/>
</dbReference>
<dbReference type="AlphaFoldDB" id="A0A1F6WAZ5"/>
<name>A0A1F6WAZ5_9BACT</name>
<keyword evidence="5 6" id="KW-0472">Membrane</keyword>
<dbReference type="InterPro" id="IPR002549">
    <property type="entry name" value="AI-2E-like"/>
</dbReference>
<evidence type="ECO:0000256" key="6">
    <source>
        <dbReference type="SAM" id="Phobius"/>
    </source>
</evidence>
<feature type="transmembrane region" description="Helical" evidence="6">
    <location>
        <begin position="234"/>
        <end position="260"/>
    </location>
</feature>
<feature type="transmembrane region" description="Helical" evidence="6">
    <location>
        <begin position="209"/>
        <end position="228"/>
    </location>
</feature>
<comment type="caution">
    <text evidence="7">The sequence shown here is derived from an EMBL/GenBank/DDBJ whole genome shotgun (WGS) entry which is preliminary data.</text>
</comment>
<dbReference type="PANTHER" id="PTHR21716:SF4">
    <property type="entry name" value="TRANSMEMBRANE PROTEIN 245"/>
    <property type="match status" value="1"/>
</dbReference>
<protein>
    <recommendedName>
        <fullName evidence="9">AI-2E family transporter</fullName>
    </recommendedName>
</protein>
<reference evidence="7 8" key="1">
    <citation type="journal article" date="2016" name="Nat. Commun.">
        <title>Thousands of microbial genomes shed light on interconnected biogeochemical processes in an aquifer system.</title>
        <authorList>
            <person name="Anantharaman K."/>
            <person name="Brown C.T."/>
            <person name="Hug L.A."/>
            <person name="Sharon I."/>
            <person name="Castelle C.J."/>
            <person name="Probst A.J."/>
            <person name="Thomas B.C."/>
            <person name="Singh A."/>
            <person name="Wilkins M.J."/>
            <person name="Karaoz U."/>
            <person name="Brodie E.L."/>
            <person name="Williams K.H."/>
            <person name="Hubbard S.S."/>
            <person name="Banfield J.F."/>
        </authorList>
    </citation>
    <scope>NUCLEOTIDE SEQUENCE [LARGE SCALE GENOMIC DNA]</scope>
</reference>
<organism evidence="7 8">
    <name type="scientific">Candidatus Nomurabacteria bacterium RIFCSPHIGHO2_12_FULL_37_29</name>
    <dbReference type="NCBI Taxonomy" id="1801759"/>
    <lineage>
        <taxon>Bacteria</taxon>
        <taxon>Candidatus Nomuraibacteriota</taxon>
    </lineage>
</organism>
<evidence type="ECO:0000256" key="3">
    <source>
        <dbReference type="ARBA" id="ARBA00022692"/>
    </source>
</evidence>
<sequence>MNHLKSELYFLPILLAGIFILAFFIFKPFLYALTLAIIFATVFRPLYKKILTVTRDRKGFSALLATISVFVVVVAPLTFLGIQILKEATELYSSLTISGGTTDLSRSIGDMIQNLKRLSPVPIEFSVDVNQYLKQGLSWLLQHLGPLFANVAKAMMSVFIFLIALYYLFKDGYKLKTVIIALSPLQDIHDETIFNKLTLAINSVIKGNLIVALVQGILTAVGFTIFGVPNATLWGSVAAIAALIPGIGTALVLLPAILYLYFSGETLFSAGLLLWGITAVGLIDNFLGPKLSSRGMRLHPFLILLSILGGISFFGPLGFLLGPLVLSLLFALLEIYFDERGARGRVLSRTVSE</sequence>
<gene>
    <name evidence="7" type="ORF">A3F19_01085</name>
</gene>
<evidence type="ECO:0000256" key="2">
    <source>
        <dbReference type="ARBA" id="ARBA00009773"/>
    </source>
</evidence>
<comment type="similarity">
    <text evidence="2">Belongs to the autoinducer-2 exporter (AI-2E) (TC 2.A.86) family.</text>
</comment>
<feature type="transmembrane region" description="Helical" evidence="6">
    <location>
        <begin position="300"/>
        <end position="333"/>
    </location>
</feature>